<dbReference type="PROSITE" id="PS50928">
    <property type="entry name" value="ABC_TM1"/>
    <property type="match status" value="1"/>
</dbReference>
<comment type="subcellular location">
    <subcellularLocation>
        <location evidence="1 9">Cell membrane</location>
        <topology evidence="1 9">Multi-pass membrane protein</topology>
    </subcellularLocation>
</comment>
<evidence type="ECO:0000256" key="4">
    <source>
        <dbReference type="ARBA" id="ARBA00022475"/>
    </source>
</evidence>
<keyword evidence="12" id="KW-1185">Reference proteome</keyword>
<dbReference type="NCBIfam" id="TIGR01726">
    <property type="entry name" value="HEQRo_perm_3TM"/>
    <property type="match status" value="1"/>
</dbReference>
<evidence type="ECO:0000256" key="3">
    <source>
        <dbReference type="ARBA" id="ARBA00022448"/>
    </source>
</evidence>
<feature type="transmembrane region" description="Helical" evidence="9">
    <location>
        <begin position="135"/>
        <end position="161"/>
    </location>
</feature>
<dbReference type="Gene3D" id="1.10.3720.10">
    <property type="entry name" value="MetI-like"/>
    <property type="match status" value="1"/>
</dbReference>
<evidence type="ECO:0000256" key="9">
    <source>
        <dbReference type="RuleBase" id="RU363032"/>
    </source>
</evidence>
<feature type="domain" description="ABC transmembrane type-1" evidence="10">
    <location>
        <begin position="87"/>
        <end position="380"/>
    </location>
</feature>
<dbReference type="SUPFAM" id="SSF161098">
    <property type="entry name" value="MetI-like"/>
    <property type="match status" value="1"/>
</dbReference>
<dbReference type="InterPro" id="IPR043429">
    <property type="entry name" value="ArtM/GltK/GlnP/TcyL/YhdX-like"/>
</dbReference>
<evidence type="ECO:0000259" key="10">
    <source>
        <dbReference type="PROSITE" id="PS50928"/>
    </source>
</evidence>
<dbReference type="PANTHER" id="PTHR30614:SF37">
    <property type="entry name" value="AMINO-ACID ABC TRANSPORTER PERMEASE PROTEIN YHDX-RELATED"/>
    <property type="match status" value="1"/>
</dbReference>
<dbReference type="RefSeq" id="WP_135225665.1">
    <property type="nucleotide sequence ID" value="NZ_CP132508.1"/>
</dbReference>
<evidence type="ECO:0000256" key="1">
    <source>
        <dbReference type="ARBA" id="ARBA00004651"/>
    </source>
</evidence>
<feature type="transmembrane region" description="Helical" evidence="9">
    <location>
        <begin position="255"/>
        <end position="277"/>
    </location>
</feature>
<dbReference type="Pfam" id="PF00528">
    <property type="entry name" value="BPD_transp_1"/>
    <property type="match status" value="1"/>
</dbReference>
<keyword evidence="4" id="KW-1003">Cell membrane</keyword>
<keyword evidence="7 9" id="KW-1133">Transmembrane helix</keyword>
<evidence type="ECO:0000256" key="6">
    <source>
        <dbReference type="ARBA" id="ARBA00022970"/>
    </source>
</evidence>
<gene>
    <name evidence="11" type="ORF">Q5761_07370</name>
</gene>
<dbReference type="InterPro" id="IPR000515">
    <property type="entry name" value="MetI-like"/>
</dbReference>
<dbReference type="PANTHER" id="PTHR30614">
    <property type="entry name" value="MEMBRANE COMPONENT OF AMINO ACID ABC TRANSPORTER"/>
    <property type="match status" value="1"/>
</dbReference>
<sequence length="392" mass="41483">MATRPTRPVRAGVGDIRRRRLLIQAAVVAAVVVVGAYLAGNVQRNLQQLGITPGFDFLRHPASFAIGETSIPYQASDPYGRAFLAGLVNTLRVSVLGVVLATVLGVTAGLARLSANGLVRLMAGLYVEVVRNTPLLLQLFFWYGAIVYTLPPAAQAVALPGPVFLMNRGVVVPAPRPGPGFGAALALVAAGLIAAAVAYRTLLRRRVEEGRETRPGLVAVALVAASLLAAVVLAPGQPVVLDRPQLARFNFQGGLVLSAEFCALLLALVIYTGAFIAEVVRGGVLAVPRGQWEAARALGLPPLLVQRLVVFPQALRIIIPPLTSQYLNLIKNSSLAMAVAFPDLLNVSSTIVNQTGRTLEVLLMVGATYLAFSLLTSLLMNLYNRSLRRGVA</sequence>
<evidence type="ECO:0000256" key="5">
    <source>
        <dbReference type="ARBA" id="ARBA00022692"/>
    </source>
</evidence>
<feature type="transmembrane region" description="Helical" evidence="9">
    <location>
        <begin position="93"/>
        <end position="114"/>
    </location>
</feature>
<dbReference type="InterPro" id="IPR010065">
    <property type="entry name" value="AA_ABC_transptr_permease_3TM"/>
</dbReference>
<evidence type="ECO:0000256" key="7">
    <source>
        <dbReference type="ARBA" id="ARBA00022989"/>
    </source>
</evidence>
<keyword evidence="3 9" id="KW-0813">Transport</keyword>
<feature type="transmembrane region" description="Helical" evidence="9">
    <location>
        <begin position="21"/>
        <end position="40"/>
    </location>
</feature>
<evidence type="ECO:0000256" key="2">
    <source>
        <dbReference type="ARBA" id="ARBA00010072"/>
    </source>
</evidence>
<dbReference type="EMBL" id="CP132508">
    <property type="protein sequence ID" value="WPD18207.1"/>
    <property type="molecule type" value="Genomic_DNA"/>
</dbReference>
<feature type="transmembrane region" description="Helical" evidence="9">
    <location>
        <begin position="361"/>
        <end position="383"/>
    </location>
</feature>
<reference evidence="11 12" key="1">
    <citation type="submission" date="2023-08" db="EMBL/GenBank/DDBJ databases">
        <title>Genome sequence of Thermaerobacter compostii strain Ins1, a spore-forming filamentous bacterium isolated from a deep geothermal reservoir.</title>
        <authorList>
            <person name="Bregnard D."/>
            <person name="Gonzalez D."/>
            <person name="Junier P."/>
        </authorList>
    </citation>
    <scope>NUCLEOTIDE SEQUENCE [LARGE SCALE GENOMIC DNA]</scope>
    <source>
        <strain evidence="11 12">Ins1</strain>
    </source>
</reference>
<evidence type="ECO:0000313" key="12">
    <source>
        <dbReference type="Proteomes" id="UP001304683"/>
    </source>
</evidence>
<accession>A0ABZ0QL27</accession>
<keyword evidence="5 9" id="KW-0812">Transmembrane</keyword>
<comment type="similarity">
    <text evidence="2">Belongs to the binding-protein-dependent transport system permease family. HisMQ subfamily.</text>
</comment>
<organism evidence="11 12">
    <name type="scientific">Thermaerobacter composti</name>
    <dbReference type="NCBI Taxonomy" id="554949"/>
    <lineage>
        <taxon>Bacteria</taxon>
        <taxon>Bacillati</taxon>
        <taxon>Bacillota</taxon>
        <taxon>Clostridia</taxon>
        <taxon>Eubacteriales</taxon>
        <taxon>Clostridiales Family XVII. Incertae Sedis</taxon>
        <taxon>Thermaerobacter</taxon>
    </lineage>
</organism>
<protein>
    <submittedName>
        <fullName evidence="11">ABC transporter permease subunit</fullName>
    </submittedName>
</protein>
<keyword evidence="8 9" id="KW-0472">Membrane</keyword>
<feature type="transmembrane region" description="Helical" evidence="9">
    <location>
        <begin position="215"/>
        <end position="235"/>
    </location>
</feature>
<feature type="transmembrane region" description="Helical" evidence="9">
    <location>
        <begin position="181"/>
        <end position="203"/>
    </location>
</feature>
<name>A0ABZ0QL27_9FIRM</name>
<proteinExistence type="inferred from homology"/>
<dbReference type="Proteomes" id="UP001304683">
    <property type="component" value="Chromosome"/>
</dbReference>
<dbReference type="InterPro" id="IPR035906">
    <property type="entry name" value="MetI-like_sf"/>
</dbReference>
<evidence type="ECO:0000256" key="8">
    <source>
        <dbReference type="ARBA" id="ARBA00023136"/>
    </source>
</evidence>
<keyword evidence="6" id="KW-0029">Amino-acid transport</keyword>
<dbReference type="CDD" id="cd06261">
    <property type="entry name" value="TM_PBP2"/>
    <property type="match status" value="1"/>
</dbReference>
<evidence type="ECO:0000313" key="11">
    <source>
        <dbReference type="EMBL" id="WPD18207.1"/>
    </source>
</evidence>